<dbReference type="GO" id="GO:0016747">
    <property type="term" value="F:acyltransferase activity, transferring groups other than amino-acyl groups"/>
    <property type="evidence" value="ECO:0007669"/>
    <property type="project" value="InterPro"/>
</dbReference>
<keyword evidence="2" id="KW-0808">Transferase</keyword>
<dbReference type="Proteomes" id="UP000095454">
    <property type="component" value="Unassembled WGS sequence"/>
</dbReference>
<evidence type="ECO:0000313" key="2">
    <source>
        <dbReference type="EMBL" id="CUP32590.1"/>
    </source>
</evidence>
<gene>
    <name evidence="2" type="ORF">ERS852514_01717</name>
</gene>
<organism evidence="2 3">
    <name type="scientific">Collinsella aerofaciens</name>
    <dbReference type="NCBI Taxonomy" id="74426"/>
    <lineage>
        <taxon>Bacteria</taxon>
        <taxon>Bacillati</taxon>
        <taxon>Actinomycetota</taxon>
        <taxon>Coriobacteriia</taxon>
        <taxon>Coriobacteriales</taxon>
        <taxon>Coriobacteriaceae</taxon>
        <taxon>Collinsella</taxon>
    </lineage>
</organism>
<dbReference type="CDD" id="cd04301">
    <property type="entry name" value="NAT_SF"/>
    <property type="match status" value="1"/>
</dbReference>
<dbReference type="RefSeq" id="WP_055252465.1">
    <property type="nucleotide sequence ID" value="NZ_CABIXX010000037.1"/>
</dbReference>
<evidence type="ECO:0000313" key="3">
    <source>
        <dbReference type="Proteomes" id="UP000095454"/>
    </source>
</evidence>
<reference evidence="2 3" key="1">
    <citation type="submission" date="2015-09" db="EMBL/GenBank/DDBJ databases">
        <authorList>
            <consortium name="Pathogen Informatics"/>
        </authorList>
    </citation>
    <scope>NUCLEOTIDE SEQUENCE [LARGE SCALE GENOMIC DNA]</scope>
    <source>
        <strain evidence="2 3">2789STDY5834902</strain>
    </source>
</reference>
<protein>
    <submittedName>
        <fullName evidence="2">Acetyltransferase (GNAT) family</fullName>
    </submittedName>
</protein>
<sequence length="216" mass="23999">MSLDNVTLRAATLDDLTGIAAIYNQLWCNTLRNRGDVEAADFCARFNIAMQLQRSPIALVAEAEGRIIAACCIGIFENGKPRTNPTWVPCYDEMFAQATEMAKTADAKLEGSLFGDSREKATADRFAATGNEYAQGQLNLIIIVPKWQGKGLGRELIDLARAELAKDGCTKFFLMSDCNSDWQFYEHLNMKRILEDHSQDTGDGFIVYMYGGDTQD</sequence>
<name>A0A174MEN3_9ACTN</name>
<dbReference type="EMBL" id="CZAQ01000037">
    <property type="protein sequence ID" value="CUP32590.1"/>
    <property type="molecule type" value="Genomic_DNA"/>
</dbReference>
<proteinExistence type="predicted"/>
<dbReference type="PROSITE" id="PS51186">
    <property type="entry name" value="GNAT"/>
    <property type="match status" value="1"/>
</dbReference>
<dbReference type="SUPFAM" id="SSF55729">
    <property type="entry name" value="Acyl-CoA N-acyltransferases (Nat)"/>
    <property type="match status" value="1"/>
</dbReference>
<evidence type="ECO:0000259" key="1">
    <source>
        <dbReference type="PROSITE" id="PS51186"/>
    </source>
</evidence>
<feature type="domain" description="N-acetyltransferase" evidence="1">
    <location>
        <begin position="6"/>
        <end position="216"/>
    </location>
</feature>
<accession>A0A174MEN3</accession>
<dbReference type="InterPro" id="IPR016181">
    <property type="entry name" value="Acyl_CoA_acyltransferase"/>
</dbReference>
<dbReference type="Gene3D" id="3.40.630.30">
    <property type="match status" value="2"/>
</dbReference>
<dbReference type="Pfam" id="PF13508">
    <property type="entry name" value="Acetyltransf_7"/>
    <property type="match status" value="1"/>
</dbReference>
<dbReference type="AlphaFoldDB" id="A0A174MEN3"/>
<dbReference type="InterPro" id="IPR000182">
    <property type="entry name" value="GNAT_dom"/>
</dbReference>